<comment type="caution">
    <text evidence="1">The sequence shown here is derived from an EMBL/GenBank/DDBJ whole genome shotgun (WGS) entry which is preliminary data.</text>
</comment>
<keyword evidence="1" id="KW-0030">Aminoacyl-tRNA synthetase</keyword>
<protein>
    <submittedName>
        <fullName evidence="1">Glutaminyl-tRNA synthetase</fullName>
    </submittedName>
</protein>
<dbReference type="AlphaFoldDB" id="A0A146FH78"/>
<dbReference type="Proteomes" id="UP000075230">
    <property type="component" value="Unassembled WGS sequence"/>
</dbReference>
<accession>A0A146FH78</accession>
<evidence type="ECO:0000313" key="1">
    <source>
        <dbReference type="EMBL" id="GAT25370.1"/>
    </source>
</evidence>
<evidence type="ECO:0000313" key="2">
    <source>
        <dbReference type="Proteomes" id="UP000075230"/>
    </source>
</evidence>
<dbReference type="EMBL" id="BCWF01000019">
    <property type="protein sequence ID" value="GAT25370.1"/>
    <property type="molecule type" value="Genomic_DNA"/>
</dbReference>
<gene>
    <name evidence="1" type="ORF">RIB2604_01903250</name>
</gene>
<organism evidence="1 2">
    <name type="scientific">Aspergillus kawachii</name>
    <name type="common">White koji mold</name>
    <name type="synonym">Aspergillus awamori var. kawachi</name>
    <dbReference type="NCBI Taxonomy" id="1069201"/>
    <lineage>
        <taxon>Eukaryota</taxon>
        <taxon>Fungi</taxon>
        <taxon>Dikarya</taxon>
        <taxon>Ascomycota</taxon>
        <taxon>Pezizomycotina</taxon>
        <taxon>Eurotiomycetes</taxon>
        <taxon>Eurotiomycetidae</taxon>
        <taxon>Eurotiales</taxon>
        <taxon>Aspergillaceae</taxon>
        <taxon>Aspergillus</taxon>
        <taxon>Aspergillus subgen. Circumdati</taxon>
    </lineage>
</organism>
<dbReference type="GO" id="GO:0004812">
    <property type="term" value="F:aminoacyl-tRNA ligase activity"/>
    <property type="evidence" value="ECO:0007669"/>
    <property type="project" value="UniProtKB-KW"/>
</dbReference>
<keyword evidence="1" id="KW-0436">Ligase</keyword>
<proteinExistence type="predicted"/>
<reference evidence="2" key="2">
    <citation type="submission" date="2016-02" db="EMBL/GenBank/DDBJ databases">
        <title>Genome sequencing of Aspergillus luchuensis NBRC 4314.</title>
        <authorList>
            <person name="Yamada O."/>
        </authorList>
    </citation>
    <scope>NUCLEOTIDE SEQUENCE [LARGE SCALE GENOMIC DNA]</scope>
    <source>
        <strain evidence="2">RIB 2604</strain>
    </source>
</reference>
<name>A0A146FH78_ASPKA</name>
<reference evidence="1 2" key="1">
    <citation type="journal article" date="2016" name="DNA Res.">
        <title>Genome sequence of Aspergillus luchuensis NBRC 4314.</title>
        <authorList>
            <person name="Yamada O."/>
            <person name="Machida M."/>
            <person name="Hosoyama A."/>
            <person name="Goto M."/>
            <person name="Takahashi T."/>
            <person name="Futagami T."/>
            <person name="Yamagata Y."/>
            <person name="Takeuchi M."/>
            <person name="Kobayashi T."/>
            <person name="Koike H."/>
            <person name="Abe K."/>
            <person name="Asai K."/>
            <person name="Arita M."/>
            <person name="Fujita N."/>
            <person name="Fukuda K."/>
            <person name="Higa K."/>
            <person name="Horikawa H."/>
            <person name="Ishikawa T."/>
            <person name="Jinno K."/>
            <person name="Kato Y."/>
            <person name="Kirimura K."/>
            <person name="Mizutani O."/>
            <person name="Nakasone K."/>
            <person name="Sano M."/>
            <person name="Shiraishi Y."/>
            <person name="Tsukahara M."/>
            <person name="Gomi K."/>
        </authorList>
    </citation>
    <scope>NUCLEOTIDE SEQUENCE [LARGE SCALE GENOMIC DNA]</scope>
    <source>
        <strain evidence="1 2">RIB 2604</strain>
    </source>
</reference>
<sequence>MSRHFLTTLALIFMDRLFPKIPPPSNLTPLQSLSNRGIRIIIRERLAFLRRSEYEFVIECKDCHSFASLPLRDPVSFLVCLHLIVSRECDLPKLLILDTIRLIVDQSLELEMAAEDPISDLPLSPLDPRLARSLRSSDQGCVTFFCVVFFAIIDVIGCVNQGVECEENE</sequence>